<keyword evidence="1" id="KW-1133">Transmembrane helix</keyword>
<accession>A0A7S9QEK7</accession>
<dbReference type="Proteomes" id="UP000594800">
    <property type="component" value="Chromosome"/>
</dbReference>
<name>A0A7S9QEK7_9RHOB</name>
<dbReference type="KEGG" id="poz:I0K15_06035"/>
<reference evidence="3 4" key="1">
    <citation type="submission" date="2020-11" db="EMBL/GenBank/DDBJ databases">
        <title>Description of Pontivivens ytuae sp. nov. isolated from deep sea sediment of Mariana Trench.</title>
        <authorList>
            <person name="Wang Z."/>
            <person name="Sun Q.-L."/>
            <person name="Xu X.-D."/>
            <person name="Tang Y.-Z."/>
            <person name="Zhang J."/>
        </authorList>
    </citation>
    <scope>NUCLEOTIDE SEQUENCE [LARGE SCALE GENOMIC DNA]</scope>
    <source>
        <strain evidence="3 4">MT2928</strain>
    </source>
</reference>
<feature type="domain" description="TadE-like" evidence="2">
    <location>
        <begin position="18"/>
        <end position="60"/>
    </location>
</feature>
<dbReference type="InterPro" id="IPR012495">
    <property type="entry name" value="TadE-like_dom"/>
</dbReference>
<evidence type="ECO:0000313" key="3">
    <source>
        <dbReference type="EMBL" id="QPH55296.1"/>
    </source>
</evidence>
<keyword evidence="4" id="KW-1185">Reference proteome</keyword>
<dbReference type="RefSeq" id="WP_196104495.1">
    <property type="nucleotide sequence ID" value="NZ_CP064942.1"/>
</dbReference>
<feature type="transmembrane region" description="Helical" evidence="1">
    <location>
        <begin position="20"/>
        <end position="38"/>
    </location>
</feature>
<protein>
    <submittedName>
        <fullName evidence="3">Pilus assembly protein</fullName>
    </submittedName>
</protein>
<organism evidence="3 4">
    <name type="scientific">Pontivivens ytuae</name>
    <dbReference type="NCBI Taxonomy" id="2789856"/>
    <lineage>
        <taxon>Bacteria</taxon>
        <taxon>Pseudomonadati</taxon>
        <taxon>Pseudomonadota</taxon>
        <taxon>Alphaproteobacteria</taxon>
        <taxon>Rhodobacterales</taxon>
        <taxon>Paracoccaceae</taxon>
        <taxon>Pontivivens</taxon>
    </lineage>
</organism>
<gene>
    <name evidence="3" type="ORF">I0K15_06035</name>
</gene>
<dbReference type="AlphaFoldDB" id="A0A7S9QEK7"/>
<keyword evidence="1" id="KW-0812">Transmembrane</keyword>
<proteinExistence type="predicted"/>
<evidence type="ECO:0000256" key="1">
    <source>
        <dbReference type="SAM" id="Phobius"/>
    </source>
</evidence>
<evidence type="ECO:0000313" key="4">
    <source>
        <dbReference type="Proteomes" id="UP000594800"/>
    </source>
</evidence>
<dbReference type="Pfam" id="PF07811">
    <property type="entry name" value="TadE"/>
    <property type="match status" value="1"/>
</dbReference>
<sequence>MLKTPFDRLRTFLGDARGAITVEFVVTLPILLAALGFAEQYGNAMRVRNSMDVAARDAARFISRAPINENTRTVDDQFICTARQIITLRLAGRVTLSDGSGDGRSAAGCTGLYTDDSTGELSTGLDGEFLSDSILILPSETETIVAIVAAVEFPFVNLIGFREKDVSFSVTAGGAARIDYIDLVVRDIPEGIAMTAIETWPRTD</sequence>
<dbReference type="EMBL" id="CP064942">
    <property type="protein sequence ID" value="QPH55296.1"/>
    <property type="molecule type" value="Genomic_DNA"/>
</dbReference>
<evidence type="ECO:0000259" key="2">
    <source>
        <dbReference type="Pfam" id="PF07811"/>
    </source>
</evidence>
<keyword evidence="1" id="KW-0472">Membrane</keyword>